<comment type="similarity">
    <text evidence="2">Belongs to the UPF0410 family.</text>
</comment>
<evidence type="ECO:0000256" key="6">
    <source>
        <dbReference type="ARBA" id="ARBA00023136"/>
    </source>
</evidence>
<evidence type="ECO:0000256" key="1">
    <source>
        <dbReference type="ARBA" id="ARBA00004651"/>
    </source>
</evidence>
<evidence type="ECO:0000256" key="4">
    <source>
        <dbReference type="ARBA" id="ARBA00022692"/>
    </source>
</evidence>
<gene>
    <name evidence="8" type="ORF">SPPYR_2679</name>
</gene>
<dbReference type="PANTHER" id="PTHR33884:SF3">
    <property type="entry name" value="UPF0410 PROTEIN YMGE"/>
    <property type="match status" value="1"/>
</dbReference>
<feature type="transmembrane region" description="Helical" evidence="7">
    <location>
        <begin position="6"/>
        <end position="23"/>
    </location>
</feature>
<feature type="transmembrane region" description="Helical" evidence="7">
    <location>
        <begin position="65"/>
        <end position="84"/>
    </location>
</feature>
<dbReference type="AlphaFoldDB" id="A0A1Y5PUW6"/>
<sequence length="90" mass="9643">MLTWIIAIIMGGIIGWLASIVMRTDAQQGIFLNIVVGCIGSILGRFLFGSFLGGGHLRGDAFDPMTLLTAFLGAVILLGIVNLVRRGRVR</sequence>
<organism evidence="8">
    <name type="scientific">uncultured Sphingopyxis sp</name>
    <dbReference type="NCBI Taxonomy" id="310581"/>
    <lineage>
        <taxon>Bacteria</taxon>
        <taxon>Pseudomonadati</taxon>
        <taxon>Pseudomonadota</taxon>
        <taxon>Alphaproteobacteria</taxon>
        <taxon>Sphingomonadales</taxon>
        <taxon>Sphingomonadaceae</taxon>
        <taxon>Sphingopyxis</taxon>
        <taxon>environmental samples</taxon>
    </lineage>
</organism>
<keyword evidence="3" id="KW-1003">Cell membrane</keyword>
<evidence type="ECO:0000256" key="3">
    <source>
        <dbReference type="ARBA" id="ARBA00022475"/>
    </source>
</evidence>
<accession>A0A1Y5PUW6</accession>
<reference evidence="8" key="1">
    <citation type="submission" date="2016-03" db="EMBL/GenBank/DDBJ databases">
        <authorList>
            <person name="Ploux O."/>
        </authorList>
    </citation>
    <scope>NUCLEOTIDE SEQUENCE</scope>
    <source>
        <strain evidence="8">UC10</strain>
    </source>
</reference>
<feature type="transmembrane region" description="Helical" evidence="7">
    <location>
        <begin position="30"/>
        <end position="53"/>
    </location>
</feature>
<evidence type="ECO:0000256" key="7">
    <source>
        <dbReference type="SAM" id="Phobius"/>
    </source>
</evidence>
<dbReference type="GO" id="GO:0005886">
    <property type="term" value="C:plasma membrane"/>
    <property type="evidence" value="ECO:0007669"/>
    <property type="project" value="UniProtKB-SubCell"/>
</dbReference>
<dbReference type="Pfam" id="PF04226">
    <property type="entry name" value="Transgly_assoc"/>
    <property type="match status" value="1"/>
</dbReference>
<evidence type="ECO:0000313" key="8">
    <source>
        <dbReference type="EMBL" id="SBV33799.1"/>
    </source>
</evidence>
<evidence type="ECO:0000256" key="5">
    <source>
        <dbReference type="ARBA" id="ARBA00022989"/>
    </source>
</evidence>
<protein>
    <submittedName>
        <fullName evidence="8">Transglycosylase-associated protein</fullName>
    </submittedName>
</protein>
<keyword evidence="6 7" id="KW-0472">Membrane</keyword>
<name>A0A1Y5PUW6_9SPHN</name>
<dbReference type="PANTHER" id="PTHR33884">
    <property type="entry name" value="UPF0410 PROTEIN YMGE"/>
    <property type="match status" value="1"/>
</dbReference>
<proteinExistence type="inferred from homology"/>
<dbReference type="KEGG" id="sphu:SPPYR_2679"/>
<dbReference type="EMBL" id="LT598653">
    <property type="protein sequence ID" value="SBV33799.1"/>
    <property type="molecule type" value="Genomic_DNA"/>
</dbReference>
<dbReference type="RefSeq" id="WP_295320067.1">
    <property type="nucleotide sequence ID" value="NZ_LT598653.1"/>
</dbReference>
<keyword evidence="4 7" id="KW-0812">Transmembrane</keyword>
<evidence type="ECO:0000256" key="2">
    <source>
        <dbReference type="ARBA" id="ARBA00011006"/>
    </source>
</evidence>
<dbReference type="InterPro" id="IPR007341">
    <property type="entry name" value="Transgly_assoc"/>
</dbReference>
<comment type="subcellular location">
    <subcellularLocation>
        <location evidence="1">Cell membrane</location>
        <topology evidence="1">Multi-pass membrane protein</topology>
    </subcellularLocation>
</comment>
<keyword evidence="5 7" id="KW-1133">Transmembrane helix</keyword>